<dbReference type="InterPro" id="IPR023286">
    <property type="entry name" value="ABATE_dom_sf"/>
</dbReference>
<dbReference type="RefSeq" id="WP_014986675.1">
    <property type="nucleotide sequence ID" value="NC_018681.1"/>
</dbReference>
<dbReference type="InterPro" id="IPR021005">
    <property type="entry name" value="Znf_CGNR"/>
</dbReference>
<dbReference type="Gene3D" id="1.10.3300.10">
    <property type="entry name" value="Jann2411-like domain"/>
    <property type="match status" value="1"/>
</dbReference>
<feature type="domain" description="Zinc finger CGNR" evidence="1">
    <location>
        <begin position="196"/>
        <end position="239"/>
    </location>
</feature>
<dbReference type="PANTHER" id="PTHR35525:SF3">
    <property type="entry name" value="BLL6575 PROTEIN"/>
    <property type="match status" value="1"/>
</dbReference>
<dbReference type="SUPFAM" id="SSF160904">
    <property type="entry name" value="Jann2411-like"/>
    <property type="match status" value="1"/>
</dbReference>
<dbReference type="EMBL" id="CP003876">
    <property type="protein sequence ID" value="AFU03820.1"/>
    <property type="molecule type" value="Genomic_DNA"/>
</dbReference>
<gene>
    <name evidence="2" type="ORF">O3I_029355</name>
</gene>
<accession>K0F3X5</accession>
<evidence type="ECO:0000313" key="2">
    <source>
        <dbReference type="EMBL" id="AFU03820.1"/>
    </source>
</evidence>
<evidence type="ECO:0000313" key="3">
    <source>
        <dbReference type="Proteomes" id="UP000006304"/>
    </source>
</evidence>
<protein>
    <recommendedName>
        <fullName evidence="1">Zinc finger CGNR domain-containing protein</fullName>
    </recommendedName>
</protein>
<dbReference type="eggNOG" id="COG5516">
    <property type="taxonomic scope" value="Bacteria"/>
</dbReference>
<dbReference type="InterPro" id="IPR010852">
    <property type="entry name" value="ABATE"/>
</dbReference>
<dbReference type="PANTHER" id="PTHR35525">
    <property type="entry name" value="BLL6575 PROTEIN"/>
    <property type="match status" value="1"/>
</dbReference>
<dbReference type="STRING" id="1133849.O3I_029355"/>
<name>K0F3X5_NOCB7</name>
<proteinExistence type="predicted"/>
<dbReference type="HOGENOM" id="CLU_087298_0_0_11"/>
<dbReference type="Pfam" id="PF11706">
    <property type="entry name" value="zf-CGNR"/>
    <property type="match status" value="1"/>
</dbReference>
<sequence>MPSPVHPADHAPPALHRIVEFVNTRRADGDHLTTPAQLLTWLNNHDLLADPTNTFGAPATLNAADAASGSAVHEEPRADTIARSGARGVPQSGGTAGSRDGLVDAGGLQRALYLREGLRALLAENNAAPVQSPRPDGLDPQAFQKCRTLTDMLPLVLDITGPQPRLVPHTDDPVDFALATMLADVFAAVSAGTWTRMKACREPSCRWAFYDHSRNRGRTWCSMNVCGNRVKVRASHRRRTTP</sequence>
<reference evidence="2 3" key="1">
    <citation type="journal article" date="2012" name="J. Bacteriol.">
        <title>Complete genome sequence of Nocardia brasiliensis HUJEG-1.</title>
        <authorList>
            <person name="Vera-Cabrera L."/>
            <person name="Ortiz-Lopez R."/>
            <person name="Elizondo-Gonzalez R."/>
            <person name="Perez-Maya A.A."/>
            <person name="Ocampo-Candiani J."/>
        </authorList>
    </citation>
    <scope>NUCLEOTIDE SEQUENCE [LARGE SCALE GENOMIC DNA]</scope>
    <source>
        <strain evidence="3">ATCC 700358</strain>
    </source>
</reference>
<evidence type="ECO:0000259" key="1">
    <source>
        <dbReference type="Pfam" id="PF11706"/>
    </source>
</evidence>
<dbReference type="Proteomes" id="UP000006304">
    <property type="component" value="Chromosome"/>
</dbReference>
<organism evidence="2 3">
    <name type="scientific">Nocardia brasiliensis (strain ATCC 700358 / HUJEG-1)</name>
    <dbReference type="NCBI Taxonomy" id="1133849"/>
    <lineage>
        <taxon>Bacteria</taxon>
        <taxon>Bacillati</taxon>
        <taxon>Actinomycetota</taxon>
        <taxon>Actinomycetes</taxon>
        <taxon>Mycobacteriales</taxon>
        <taxon>Nocardiaceae</taxon>
        <taxon>Nocardia</taxon>
    </lineage>
</organism>
<dbReference type="Pfam" id="PF07336">
    <property type="entry name" value="ABATE"/>
    <property type="match status" value="1"/>
</dbReference>
<dbReference type="KEGG" id="nbr:O3I_029355"/>
<keyword evidence="3" id="KW-1185">Reference proteome</keyword>
<dbReference type="AlphaFoldDB" id="K0F3X5"/>